<keyword evidence="3 5" id="KW-0378">Hydrolase</keyword>
<keyword evidence="8" id="KW-1185">Reference proteome</keyword>
<dbReference type="GO" id="GO:0004252">
    <property type="term" value="F:serine-type endopeptidase activity"/>
    <property type="evidence" value="ECO:0007669"/>
    <property type="project" value="UniProtKB-UniRule"/>
</dbReference>
<comment type="similarity">
    <text evidence="1 5">Belongs to the peptidase S8 family.</text>
</comment>
<dbReference type="Gene3D" id="3.40.50.200">
    <property type="entry name" value="Peptidase S8/S53 domain"/>
    <property type="match status" value="1"/>
</dbReference>
<evidence type="ECO:0000256" key="2">
    <source>
        <dbReference type="ARBA" id="ARBA00022670"/>
    </source>
</evidence>
<dbReference type="AlphaFoldDB" id="A0A1V8TFT8"/>
<evidence type="ECO:0000256" key="3">
    <source>
        <dbReference type="ARBA" id="ARBA00022801"/>
    </source>
</evidence>
<dbReference type="InterPro" id="IPR023828">
    <property type="entry name" value="Peptidase_S8_Ser-AS"/>
</dbReference>
<dbReference type="Pfam" id="PF00082">
    <property type="entry name" value="Peptidase_S8"/>
    <property type="match status" value="1"/>
</dbReference>
<comment type="caution">
    <text evidence="7">The sequence shown here is derived from an EMBL/GenBank/DDBJ whole genome shotgun (WGS) entry which is preliminary data.</text>
</comment>
<dbReference type="GO" id="GO:0006508">
    <property type="term" value="P:proteolysis"/>
    <property type="evidence" value="ECO:0007669"/>
    <property type="project" value="UniProtKB-KW"/>
</dbReference>
<dbReference type="SUPFAM" id="SSF52743">
    <property type="entry name" value="Subtilisin-like"/>
    <property type="match status" value="1"/>
</dbReference>
<dbReference type="InterPro" id="IPR015500">
    <property type="entry name" value="Peptidase_S8_subtilisin-rel"/>
</dbReference>
<protein>
    <recommendedName>
        <fullName evidence="6">Peptidase S8/S53 domain-containing protein</fullName>
    </recommendedName>
</protein>
<dbReference type="InterPro" id="IPR036852">
    <property type="entry name" value="Peptidase_S8/S53_dom_sf"/>
</dbReference>
<accession>A0A1V8TFT8</accession>
<reference evidence="8" key="1">
    <citation type="submission" date="2017-03" db="EMBL/GenBank/DDBJ databases">
        <title>Genomes of endolithic fungi from Antarctica.</title>
        <authorList>
            <person name="Coleine C."/>
            <person name="Masonjones S."/>
            <person name="Stajich J.E."/>
        </authorList>
    </citation>
    <scope>NUCLEOTIDE SEQUENCE [LARGE SCALE GENOMIC DNA]</scope>
    <source>
        <strain evidence="8">CCFEE 5527</strain>
    </source>
</reference>
<feature type="active site" description="Charge relay system" evidence="5">
    <location>
        <position position="808"/>
    </location>
</feature>
<keyword evidence="4 5" id="KW-0720">Serine protease</keyword>
<name>A0A1V8TFT8_9PEZI</name>
<evidence type="ECO:0000256" key="1">
    <source>
        <dbReference type="ARBA" id="ARBA00011073"/>
    </source>
</evidence>
<feature type="active site" description="Charge relay system" evidence="5">
    <location>
        <position position="599"/>
    </location>
</feature>
<dbReference type="PROSITE" id="PS00138">
    <property type="entry name" value="SUBTILASE_SER"/>
    <property type="match status" value="1"/>
</dbReference>
<dbReference type="PANTHER" id="PTHR43806">
    <property type="entry name" value="PEPTIDASE S8"/>
    <property type="match status" value="1"/>
</dbReference>
<dbReference type="Proteomes" id="UP000192596">
    <property type="component" value="Unassembled WGS sequence"/>
</dbReference>
<evidence type="ECO:0000259" key="6">
    <source>
        <dbReference type="Pfam" id="PF00082"/>
    </source>
</evidence>
<dbReference type="STRING" id="1507870.A0A1V8TFT8"/>
<dbReference type="CDD" id="cd00306">
    <property type="entry name" value="Peptidases_S8_S53"/>
    <property type="match status" value="1"/>
</dbReference>
<gene>
    <name evidence="7" type="ORF">B0A48_04605</name>
</gene>
<evidence type="ECO:0000256" key="5">
    <source>
        <dbReference type="PROSITE-ProRule" id="PRU01240"/>
    </source>
</evidence>
<dbReference type="PRINTS" id="PR00723">
    <property type="entry name" value="SUBTILISIN"/>
</dbReference>
<dbReference type="EMBL" id="NAJO01000009">
    <property type="protein sequence ID" value="OQO10247.1"/>
    <property type="molecule type" value="Genomic_DNA"/>
</dbReference>
<dbReference type="PROSITE" id="PS51892">
    <property type="entry name" value="SUBTILASE"/>
    <property type="match status" value="1"/>
</dbReference>
<feature type="domain" description="Peptidase S8/S53" evidence="6">
    <location>
        <begin position="593"/>
        <end position="832"/>
    </location>
</feature>
<proteinExistence type="inferred from homology"/>
<organism evidence="7 8">
    <name type="scientific">Cryoendolithus antarcticus</name>
    <dbReference type="NCBI Taxonomy" id="1507870"/>
    <lineage>
        <taxon>Eukaryota</taxon>
        <taxon>Fungi</taxon>
        <taxon>Dikarya</taxon>
        <taxon>Ascomycota</taxon>
        <taxon>Pezizomycotina</taxon>
        <taxon>Dothideomycetes</taxon>
        <taxon>Dothideomycetidae</taxon>
        <taxon>Cladosporiales</taxon>
        <taxon>Cladosporiaceae</taxon>
        <taxon>Cryoendolithus</taxon>
    </lineage>
</organism>
<dbReference type="InParanoid" id="A0A1V8TFT8"/>
<evidence type="ECO:0000313" key="7">
    <source>
        <dbReference type="EMBL" id="OQO10247.1"/>
    </source>
</evidence>
<dbReference type="InterPro" id="IPR000209">
    <property type="entry name" value="Peptidase_S8/S53_dom"/>
</dbReference>
<dbReference type="OrthoDB" id="206201at2759"/>
<evidence type="ECO:0000313" key="8">
    <source>
        <dbReference type="Proteomes" id="UP000192596"/>
    </source>
</evidence>
<evidence type="ECO:0000256" key="4">
    <source>
        <dbReference type="ARBA" id="ARBA00022825"/>
    </source>
</evidence>
<feature type="active site" description="Charge relay system" evidence="5">
    <location>
        <position position="647"/>
    </location>
</feature>
<keyword evidence="2 5" id="KW-0645">Protease</keyword>
<sequence>MNKRKSEDQVDHDDGTVRSDHVPDWVKSDLLDTACRLLREAAEYCRVSTDTSASHKDHVPSRNHGFNAKLRAELDIIVKAKGAAEGKVFNTQQLDSGDAFLDTLEEDWVDLSADGIRVDESTYDEGGESYVLLLGLFSREVNVTDSRRRTWLLARLKVDQPSWKLQKRLLRDLGKHAAAIAAPIEMAPTTEWNGTKPIFDAMSAAHEALLKHWISVCKCKICDHYDTKISLGRASDVRGADVTCLAVSSISHGHAVYWRSVKLKCSGDGKHGTSTSRKRKVMFDDEPDKEQATPPVKVCELLQVDSSESIVEIASGGLTVKSAKDLDGSENPIGSSPALFSHWSTDRLPETILSSKLRQRLSLALTLAYAYLHLSGSALWPRQQTSNELWQYIDPKNTSEANWQLLFSLTPRAGNTKQKALASFINKSSPSLPILGTMLLALISGEKVSWDTYEDQIKNAKEEPFAKALVGAVDACLDAQELKLEGETDALSDKAREVFLQKVVLPLQSALEVGFGVTFDALFGARESQTTSGKHDADQASDTHRVHRDRCNARHNHCSTTNTTQHPSDQWLATVQHHIQPYFLHRSDAATPVKIAIIDTGLKLSADSHTLHYERIAECRSWISAAATGYETGDGYVFQADEDDDGHGTHIASTVLDITAEAEPQIYVARVVRRRDQAGPMRPETEEAIAKAIEYAVETWGVSIISLSLGTSHVVPAIEKAIEKAQAKKVLIFASASNFGGNQGRSWPAKRRDVFCVHATDALGNPYDRNPSALAGESNFAVLGVDVQSEWLPNADSSTQLVRQTGTSFATPIAAGIAALVISLMQNWQEAYVHWRVEQAQRHGQLGYMMRIFMLMHEPRGLYHYVVPEKLFEAAAPQDLVWTIKRILHELD</sequence>
<dbReference type="PANTHER" id="PTHR43806:SF11">
    <property type="entry name" value="CEREVISIN-RELATED"/>
    <property type="match status" value="1"/>
</dbReference>
<dbReference type="InterPro" id="IPR050131">
    <property type="entry name" value="Peptidase_S8_subtilisin-like"/>
</dbReference>